<evidence type="ECO:0000313" key="3">
    <source>
        <dbReference type="Proteomes" id="UP000006038"/>
    </source>
</evidence>
<dbReference type="EnsemblPlants" id="OB01G27620.1">
    <property type="protein sequence ID" value="OB01G27620.1"/>
    <property type="gene ID" value="OB01G27620"/>
</dbReference>
<reference evidence="2" key="1">
    <citation type="journal article" date="2013" name="Nat. Commun.">
        <title>Whole-genome sequencing of Oryza brachyantha reveals mechanisms underlying Oryza genome evolution.</title>
        <authorList>
            <person name="Chen J."/>
            <person name="Huang Q."/>
            <person name="Gao D."/>
            <person name="Wang J."/>
            <person name="Lang Y."/>
            <person name="Liu T."/>
            <person name="Li B."/>
            <person name="Bai Z."/>
            <person name="Luis Goicoechea J."/>
            <person name="Liang C."/>
            <person name="Chen C."/>
            <person name="Zhang W."/>
            <person name="Sun S."/>
            <person name="Liao Y."/>
            <person name="Zhang X."/>
            <person name="Yang L."/>
            <person name="Song C."/>
            <person name="Wang M."/>
            <person name="Shi J."/>
            <person name="Liu G."/>
            <person name="Liu J."/>
            <person name="Zhou H."/>
            <person name="Zhou W."/>
            <person name="Yu Q."/>
            <person name="An N."/>
            <person name="Chen Y."/>
            <person name="Cai Q."/>
            <person name="Wang B."/>
            <person name="Liu B."/>
            <person name="Min J."/>
            <person name="Huang Y."/>
            <person name="Wu H."/>
            <person name="Li Z."/>
            <person name="Zhang Y."/>
            <person name="Yin Y."/>
            <person name="Song W."/>
            <person name="Jiang J."/>
            <person name="Jackson S.A."/>
            <person name="Wing R.A."/>
            <person name="Wang J."/>
            <person name="Chen M."/>
        </authorList>
    </citation>
    <scope>NUCLEOTIDE SEQUENCE [LARGE SCALE GENOMIC DNA]</scope>
    <source>
        <strain evidence="2">cv. IRGC 101232</strain>
    </source>
</reference>
<sequence length="162" mass="17707">MNREFETASIFGDHAGSDAARAKQPAQPPAEDTGGANGDATGARTNQPRRLRRSKLADLAHPPPRDNPAQQQPNGVRRRNLRRGKIRDYSAYIRDGPARQHCKTVIAGRHMQLGRAYLRTSEQAGTKMAQRAPPAEPPTEDGVVIGADGTGRNRRLDRAVRS</sequence>
<proteinExistence type="predicted"/>
<dbReference type="Proteomes" id="UP000006038">
    <property type="component" value="Chromosome 1"/>
</dbReference>
<name>J3L0K6_ORYBR</name>
<feature type="region of interest" description="Disordered" evidence="1">
    <location>
        <begin position="1"/>
        <end position="92"/>
    </location>
</feature>
<keyword evidence="3" id="KW-1185">Reference proteome</keyword>
<accession>J3L0K6</accession>
<feature type="compositionally biased region" description="Basic residues" evidence="1">
    <location>
        <begin position="76"/>
        <end position="85"/>
    </location>
</feature>
<reference evidence="2" key="2">
    <citation type="submission" date="2013-04" db="UniProtKB">
        <authorList>
            <consortium name="EnsemblPlants"/>
        </authorList>
    </citation>
    <scope>IDENTIFICATION</scope>
</reference>
<dbReference type="HOGENOM" id="CLU_1637979_0_0_1"/>
<evidence type="ECO:0000256" key="1">
    <source>
        <dbReference type="SAM" id="MobiDB-lite"/>
    </source>
</evidence>
<dbReference type="AlphaFoldDB" id="J3L0K6"/>
<evidence type="ECO:0000313" key="2">
    <source>
        <dbReference type="EnsemblPlants" id="OB01G27620.1"/>
    </source>
</evidence>
<feature type="region of interest" description="Disordered" evidence="1">
    <location>
        <begin position="122"/>
        <end position="162"/>
    </location>
</feature>
<organism evidence="2">
    <name type="scientific">Oryza brachyantha</name>
    <name type="common">malo sina</name>
    <dbReference type="NCBI Taxonomy" id="4533"/>
    <lineage>
        <taxon>Eukaryota</taxon>
        <taxon>Viridiplantae</taxon>
        <taxon>Streptophyta</taxon>
        <taxon>Embryophyta</taxon>
        <taxon>Tracheophyta</taxon>
        <taxon>Spermatophyta</taxon>
        <taxon>Magnoliopsida</taxon>
        <taxon>Liliopsida</taxon>
        <taxon>Poales</taxon>
        <taxon>Poaceae</taxon>
        <taxon>BOP clade</taxon>
        <taxon>Oryzoideae</taxon>
        <taxon>Oryzeae</taxon>
        <taxon>Oryzinae</taxon>
        <taxon>Oryza</taxon>
    </lineage>
</organism>
<dbReference type="Gramene" id="OB01G27620.1">
    <property type="protein sequence ID" value="OB01G27620.1"/>
    <property type="gene ID" value="OB01G27620"/>
</dbReference>
<protein>
    <submittedName>
        <fullName evidence="2">Uncharacterized protein</fullName>
    </submittedName>
</protein>
<feature type="compositionally biased region" description="Low complexity" evidence="1">
    <location>
        <begin position="22"/>
        <end position="43"/>
    </location>
</feature>